<reference evidence="2" key="1">
    <citation type="submission" date="2016-10" db="EMBL/GenBank/DDBJ databases">
        <authorList>
            <person name="Varghese N."/>
            <person name="Submissions S."/>
        </authorList>
    </citation>
    <scope>NUCLEOTIDE SEQUENCE [LARGE SCALE GENOMIC DNA]</scope>
    <source>
        <strain evidence="2">LMG 2223</strain>
    </source>
</reference>
<organism evidence="1 2">
    <name type="scientific">Pseudomonas mucidolens</name>
    <dbReference type="NCBI Taxonomy" id="46679"/>
    <lineage>
        <taxon>Bacteria</taxon>
        <taxon>Pseudomonadati</taxon>
        <taxon>Pseudomonadota</taxon>
        <taxon>Gammaproteobacteria</taxon>
        <taxon>Pseudomonadales</taxon>
        <taxon>Pseudomonadaceae</taxon>
        <taxon>Pseudomonas</taxon>
    </lineage>
</organism>
<name>A0A1H2N9P4_9PSED</name>
<gene>
    <name evidence="1" type="ORF">SAMN05216202_3290</name>
</gene>
<protein>
    <submittedName>
        <fullName evidence="1">Uncharacterized protein</fullName>
    </submittedName>
</protein>
<sequence>MPGEGQERRWGYLEKCIYRSGREQRLVVLRYSRATEGLSMSLFDTTHWRLAKDSFGHEIYLCDDRQPDNCSFTLDELRY</sequence>
<dbReference type="Proteomes" id="UP000198600">
    <property type="component" value="Chromosome I"/>
</dbReference>
<evidence type="ECO:0000313" key="1">
    <source>
        <dbReference type="EMBL" id="SDV02217.1"/>
    </source>
</evidence>
<keyword evidence="2" id="KW-1185">Reference proteome</keyword>
<dbReference type="EMBL" id="LT629802">
    <property type="protein sequence ID" value="SDV02217.1"/>
    <property type="molecule type" value="Genomic_DNA"/>
</dbReference>
<dbReference type="AlphaFoldDB" id="A0A1H2N9P4"/>
<proteinExistence type="predicted"/>
<dbReference type="Pfam" id="PF12582">
    <property type="entry name" value="DUF3757"/>
    <property type="match status" value="1"/>
</dbReference>
<accession>A0A1H2N9P4</accession>
<evidence type="ECO:0000313" key="2">
    <source>
        <dbReference type="Proteomes" id="UP000198600"/>
    </source>
</evidence>
<dbReference type="InterPro" id="IPR022231">
    <property type="entry name" value="DUF3757"/>
</dbReference>